<dbReference type="EMBL" id="KZ293659">
    <property type="protein sequence ID" value="PBK92086.1"/>
    <property type="molecule type" value="Genomic_DNA"/>
</dbReference>
<evidence type="ECO:0000256" key="1">
    <source>
        <dbReference type="SAM" id="MobiDB-lite"/>
    </source>
</evidence>
<gene>
    <name evidence="3" type="ORF">ARMGADRAFT_1031023</name>
</gene>
<evidence type="ECO:0000313" key="4">
    <source>
        <dbReference type="Proteomes" id="UP000217790"/>
    </source>
</evidence>
<dbReference type="InterPro" id="IPR045338">
    <property type="entry name" value="DUF6535"/>
</dbReference>
<evidence type="ECO:0000313" key="3">
    <source>
        <dbReference type="EMBL" id="PBK92086.1"/>
    </source>
</evidence>
<sequence>MAGYRNVDFLNTKNHVSAERRQVSAELSSRHRKRKGRIASAAVGSRSWTSVVESGYPGRCRVFAHEKYNIVTTNTVMQPHEVHPNTQWSRQPQYSKYTKMEIHDYVDWTIKPEFWRNPAIALDENAEPEEQGNEGVKQHRNEPDKQDTEAPEEKSPNNDSIQLYSCSQCEEDLWDNLAGDRSLQLRKPEDATYEGMPNARVWRTYEDVNRIHGANMGDKSQEKGRRVTCLCLFLAVVTTFVAQTYQHLQAEYAPRSESLPFDLALVQRAITDGSLINTIRPFFPQSQYRLRACHHGRLVNGLWFTSLFLSLTTALVTVLTKQWLHHYVVLPRDHSFTRRFRYAGFQKWHVLVIIGLLPVLMPLDSKPDISRRIDGFLHPLRGALYGSFVQEPSLSMAYMVATSLPILFPRCPYLSWNRKDHFLRAWRRRQLSDAIHSCANEENEVVDNDGVRVRAADDHELGG</sequence>
<organism evidence="3 4">
    <name type="scientific">Armillaria gallica</name>
    <name type="common">Bulbous honey fungus</name>
    <name type="synonym">Armillaria bulbosa</name>
    <dbReference type="NCBI Taxonomy" id="47427"/>
    <lineage>
        <taxon>Eukaryota</taxon>
        <taxon>Fungi</taxon>
        <taxon>Dikarya</taxon>
        <taxon>Basidiomycota</taxon>
        <taxon>Agaricomycotina</taxon>
        <taxon>Agaricomycetes</taxon>
        <taxon>Agaricomycetidae</taxon>
        <taxon>Agaricales</taxon>
        <taxon>Marasmiineae</taxon>
        <taxon>Physalacriaceae</taxon>
        <taxon>Armillaria</taxon>
    </lineage>
</organism>
<evidence type="ECO:0000259" key="2">
    <source>
        <dbReference type="Pfam" id="PF20153"/>
    </source>
</evidence>
<dbReference type="OrthoDB" id="3219854at2759"/>
<name>A0A2H3DXA6_ARMGA</name>
<feature type="domain" description="DUF6535" evidence="2">
    <location>
        <begin position="202"/>
        <end position="362"/>
    </location>
</feature>
<keyword evidence="4" id="KW-1185">Reference proteome</keyword>
<dbReference type="Pfam" id="PF20153">
    <property type="entry name" value="DUF6535"/>
    <property type="match status" value="1"/>
</dbReference>
<dbReference type="InParanoid" id="A0A2H3DXA6"/>
<feature type="region of interest" description="Disordered" evidence="1">
    <location>
        <begin position="127"/>
        <end position="160"/>
    </location>
</feature>
<accession>A0A2H3DXA6</accession>
<dbReference type="Proteomes" id="UP000217790">
    <property type="component" value="Unassembled WGS sequence"/>
</dbReference>
<feature type="compositionally biased region" description="Basic and acidic residues" evidence="1">
    <location>
        <begin position="136"/>
        <end position="156"/>
    </location>
</feature>
<dbReference type="AlphaFoldDB" id="A0A2H3DXA6"/>
<reference evidence="4" key="1">
    <citation type="journal article" date="2017" name="Nat. Ecol. Evol.">
        <title>Genome expansion and lineage-specific genetic innovations in the forest pathogenic fungi Armillaria.</title>
        <authorList>
            <person name="Sipos G."/>
            <person name="Prasanna A.N."/>
            <person name="Walter M.C."/>
            <person name="O'Connor E."/>
            <person name="Balint B."/>
            <person name="Krizsan K."/>
            <person name="Kiss B."/>
            <person name="Hess J."/>
            <person name="Varga T."/>
            <person name="Slot J."/>
            <person name="Riley R."/>
            <person name="Boka B."/>
            <person name="Rigling D."/>
            <person name="Barry K."/>
            <person name="Lee J."/>
            <person name="Mihaltcheva S."/>
            <person name="LaButti K."/>
            <person name="Lipzen A."/>
            <person name="Waldron R."/>
            <person name="Moloney N.M."/>
            <person name="Sperisen C."/>
            <person name="Kredics L."/>
            <person name="Vagvoelgyi C."/>
            <person name="Patrignani A."/>
            <person name="Fitzpatrick D."/>
            <person name="Nagy I."/>
            <person name="Doyle S."/>
            <person name="Anderson J.B."/>
            <person name="Grigoriev I.V."/>
            <person name="Gueldener U."/>
            <person name="Muensterkoetter M."/>
            <person name="Nagy L.G."/>
        </authorList>
    </citation>
    <scope>NUCLEOTIDE SEQUENCE [LARGE SCALE GENOMIC DNA]</scope>
    <source>
        <strain evidence="4">Ar21-2</strain>
    </source>
</reference>
<proteinExistence type="predicted"/>
<protein>
    <recommendedName>
        <fullName evidence="2">DUF6535 domain-containing protein</fullName>
    </recommendedName>
</protein>
<dbReference type="STRING" id="47427.A0A2H3DXA6"/>
<dbReference type="OMA" id="ERSAVNC"/>